<comment type="caution">
    <text evidence="2">The sequence shown here is derived from an EMBL/GenBank/DDBJ whole genome shotgun (WGS) entry which is preliminary data.</text>
</comment>
<gene>
    <name evidence="2" type="ORF">ALTATR162_LOCUS4422</name>
</gene>
<evidence type="ECO:0000313" key="2">
    <source>
        <dbReference type="EMBL" id="CAG5156625.1"/>
    </source>
</evidence>
<dbReference type="RefSeq" id="XP_043167968.1">
    <property type="nucleotide sequence ID" value="XM_043312033.1"/>
</dbReference>
<evidence type="ECO:0000256" key="1">
    <source>
        <dbReference type="SAM" id="MobiDB-lite"/>
    </source>
</evidence>
<evidence type="ECO:0000313" key="3">
    <source>
        <dbReference type="Proteomes" id="UP000676310"/>
    </source>
</evidence>
<feature type="compositionally biased region" description="Polar residues" evidence="1">
    <location>
        <begin position="229"/>
        <end position="240"/>
    </location>
</feature>
<reference evidence="2" key="1">
    <citation type="submission" date="2021-05" db="EMBL/GenBank/DDBJ databases">
        <authorList>
            <person name="Stam R."/>
        </authorList>
    </citation>
    <scope>NUCLEOTIDE SEQUENCE</scope>
    <source>
        <strain evidence="2">CS162</strain>
    </source>
</reference>
<sequence>MSAEERGTESLDDMTLAEAKHGIEELLRALVDLEIAVRRAGTTSRVKRADRTFNKRKDQYGELYRHLGFILRVSQAPQRSYRPAELQSTLSEGSEAAIEPRLDLLEASQKSENVMSDRPPSGRLDQIDIHTLLTQLAEENVPLRFEQQILVHANVRRADRFLFYKNRQEQLRSRRIAEGSEHIRAHDQPSPTHVPEPMTKDDEQLHMPNPVTNDTSPVLAAEPKEPARSQHSTGTTNQASDYAPESSLEKVAENRFPGAAATTIALRASYPKPPKDKARCPYCMIPFLDEADDMRRWK</sequence>
<dbReference type="OrthoDB" id="5365701at2759"/>
<keyword evidence="3" id="KW-1185">Reference proteome</keyword>
<proteinExistence type="predicted"/>
<dbReference type="Proteomes" id="UP000676310">
    <property type="component" value="Unassembled WGS sequence"/>
</dbReference>
<dbReference type="AlphaFoldDB" id="A0A8J2N513"/>
<dbReference type="EMBL" id="CAJRGZ010000017">
    <property type="protein sequence ID" value="CAG5156625.1"/>
    <property type="molecule type" value="Genomic_DNA"/>
</dbReference>
<feature type="compositionally biased region" description="Basic and acidic residues" evidence="1">
    <location>
        <begin position="176"/>
        <end position="187"/>
    </location>
</feature>
<feature type="region of interest" description="Disordered" evidence="1">
    <location>
        <begin position="176"/>
        <end position="246"/>
    </location>
</feature>
<protein>
    <submittedName>
        <fullName evidence="2">Uncharacterized protein</fullName>
    </submittedName>
</protein>
<name>A0A8J2N513_9PLEO</name>
<accession>A0A8J2N513</accession>
<dbReference type="GeneID" id="67016088"/>
<organism evidence="2 3">
    <name type="scientific">Alternaria atra</name>
    <dbReference type="NCBI Taxonomy" id="119953"/>
    <lineage>
        <taxon>Eukaryota</taxon>
        <taxon>Fungi</taxon>
        <taxon>Dikarya</taxon>
        <taxon>Ascomycota</taxon>
        <taxon>Pezizomycotina</taxon>
        <taxon>Dothideomycetes</taxon>
        <taxon>Pleosporomycetidae</taxon>
        <taxon>Pleosporales</taxon>
        <taxon>Pleosporineae</taxon>
        <taxon>Pleosporaceae</taxon>
        <taxon>Alternaria</taxon>
        <taxon>Alternaria sect. Ulocladioides</taxon>
    </lineage>
</organism>